<organism evidence="1 2">
    <name type="scientific">Kribbella koreensis</name>
    <dbReference type="NCBI Taxonomy" id="57909"/>
    <lineage>
        <taxon>Bacteria</taxon>
        <taxon>Bacillati</taxon>
        <taxon>Actinomycetota</taxon>
        <taxon>Actinomycetes</taxon>
        <taxon>Propionibacteriales</taxon>
        <taxon>Kribbellaceae</taxon>
        <taxon>Kribbella</taxon>
    </lineage>
</organism>
<dbReference type="PANTHER" id="PTHR38009:SF1">
    <property type="entry name" value="CONSERVED HYPOTHETICAL PHAGE TAIL PROTEIN"/>
    <property type="match status" value="1"/>
</dbReference>
<gene>
    <name evidence="1" type="ORF">GCM10009554_13190</name>
</gene>
<reference evidence="2" key="1">
    <citation type="journal article" date="2019" name="Int. J. Syst. Evol. Microbiol.">
        <title>The Global Catalogue of Microorganisms (GCM) 10K type strain sequencing project: providing services to taxonomists for standard genome sequencing and annotation.</title>
        <authorList>
            <consortium name="The Broad Institute Genomics Platform"/>
            <consortium name="The Broad Institute Genome Sequencing Center for Infectious Disease"/>
            <person name="Wu L."/>
            <person name="Ma J."/>
        </authorList>
    </citation>
    <scope>NUCLEOTIDE SEQUENCE [LARGE SCALE GENOMIC DNA]</scope>
    <source>
        <strain evidence="2">JCM 10977</strain>
    </source>
</reference>
<proteinExistence type="predicted"/>
<evidence type="ECO:0000313" key="1">
    <source>
        <dbReference type="EMBL" id="GAA0930262.1"/>
    </source>
</evidence>
<dbReference type="NCBIfam" id="TIGR02241">
    <property type="entry name" value="conserved hypothetical phage tail region protein"/>
    <property type="match status" value="1"/>
</dbReference>
<name>A0ABP4A517_9ACTN</name>
<sequence length="149" mass="15949">MVMSTGAAELMPAVGVRFLVQVDQLDLGMFTSCDGLGCEVVIEQRSEGGNNGYVVQIPSRLKFPNIKLSRPLTKETERVARWISGLAGGVKRRTGQITAMTSDGTVVARWGLVDVIPVRWTGPSVAKGPADILTETIEIAHHGFIDTGA</sequence>
<dbReference type="Pfam" id="PF06841">
    <property type="entry name" value="Phage_T4_gp19"/>
    <property type="match status" value="1"/>
</dbReference>
<keyword evidence="2" id="KW-1185">Reference proteome</keyword>
<protein>
    <submittedName>
        <fullName evidence="1">Phage tail protein</fullName>
    </submittedName>
</protein>
<accession>A0ABP4A517</accession>
<dbReference type="Proteomes" id="UP001500542">
    <property type="component" value="Unassembled WGS sequence"/>
</dbReference>
<dbReference type="InterPro" id="IPR010667">
    <property type="entry name" value="Phage_T4_Gp19"/>
</dbReference>
<dbReference type="EMBL" id="BAAAHK010000003">
    <property type="protein sequence ID" value="GAA0930262.1"/>
    <property type="molecule type" value="Genomic_DNA"/>
</dbReference>
<dbReference type="InterPro" id="IPR011747">
    <property type="entry name" value="CHP02241"/>
</dbReference>
<dbReference type="PANTHER" id="PTHR38009">
    <property type="entry name" value="CONSERVED HYPOTHETICAL PHAGE TAIL PROTEIN"/>
    <property type="match status" value="1"/>
</dbReference>
<evidence type="ECO:0000313" key="2">
    <source>
        <dbReference type="Proteomes" id="UP001500542"/>
    </source>
</evidence>
<comment type="caution">
    <text evidence="1">The sequence shown here is derived from an EMBL/GenBank/DDBJ whole genome shotgun (WGS) entry which is preliminary data.</text>
</comment>